<comment type="caution">
    <text evidence="3">The sequence shown here is derived from an EMBL/GenBank/DDBJ whole genome shotgun (WGS) entry which is preliminary data.</text>
</comment>
<dbReference type="Pfam" id="PF02608">
    <property type="entry name" value="Bmp"/>
    <property type="match status" value="1"/>
</dbReference>
<name>A0A1Y4LQY6_9FIRM</name>
<evidence type="ECO:0000259" key="2">
    <source>
        <dbReference type="Pfam" id="PF02608"/>
    </source>
</evidence>
<keyword evidence="1" id="KW-0732">Signal</keyword>
<dbReference type="RefSeq" id="WP_087414781.1">
    <property type="nucleotide sequence ID" value="NZ_NFKL01000007.1"/>
</dbReference>
<evidence type="ECO:0000313" key="3">
    <source>
        <dbReference type="EMBL" id="OUP59093.1"/>
    </source>
</evidence>
<dbReference type="Gene3D" id="3.40.50.2300">
    <property type="match status" value="2"/>
</dbReference>
<accession>A0A1Y4LQY6</accession>
<dbReference type="PANTHER" id="PTHR43208:SF1">
    <property type="entry name" value="ABC TRANSPORTER SUBSTRATE-BINDING PROTEIN"/>
    <property type="match status" value="1"/>
</dbReference>
<dbReference type="PANTHER" id="PTHR43208">
    <property type="entry name" value="ABC TRANSPORTER SUBSTRATE-BINDING PROTEIN"/>
    <property type="match status" value="1"/>
</dbReference>
<evidence type="ECO:0000256" key="1">
    <source>
        <dbReference type="ARBA" id="ARBA00022729"/>
    </source>
</evidence>
<reference evidence="4" key="1">
    <citation type="submission" date="2017-04" db="EMBL/GenBank/DDBJ databases">
        <title>Function of individual gut microbiota members based on whole genome sequencing of pure cultures obtained from chicken caecum.</title>
        <authorList>
            <person name="Medvecky M."/>
            <person name="Cejkova D."/>
            <person name="Polansky O."/>
            <person name="Karasova D."/>
            <person name="Kubasova T."/>
            <person name="Cizek A."/>
            <person name="Rychlik I."/>
        </authorList>
    </citation>
    <scope>NUCLEOTIDE SEQUENCE [LARGE SCALE GENOMIC DNA]</scope>
    <source>
        <strain evidence="4">An179</strain>
    </source>
</reference>
<feature type="domain" description="ABC transporter substrate-binding protein PnrA-like" evidence="2">
    <location>
        <begin position="288"/>
        <end position="464"/>
    </location>
</feature>
<dbReference type="Proteomes" id="UP000195326">
    <property type="component" value="Unassembled WGS sequence"/>
</dbReference>
<organism evidence="3 4">
    <name type="scientific">Butyricicoccus pullicaecorum</name>
    <dbReference type="NCBI Taxonomy" id="501571"/>
    <lineage>
        <taxon>Bacteria</taxon>
        <taxon>Bacillati</taxon>
        <taxon>Bacillota</taxon>
        <taxon>Clostridia</taxon>
        <taxon>Eubacteriales</taxon>
        <taxon>Butyricicoccaceae</taxon>
        <taxon>Butyricicoccus</taxon>
    </lineage>
</organism>
<sequence>MSLEEYRKAYRLGRRVYRNSLSHGESPFLPVLEHILQHATIVSQQPLGVIEIPLELVIGTYYSGRQPTFTHGFLPLMAESSEFAHKWSRLCDAHLSTGIRDPIVAYEFMNKFYVVEGHKRVSVLRHFGAVSVLGSVTRILPSPDDSEESRIYNRFLDFYALTNINYLWFSHPDGFNNLLRFVHPDNPQAAWSEQDRRDFRSFYTTFRRLFEEKSDGKLNLTVGDAMLIYFNIYDYAASKDKTAAVLRPELSRLWQEICNHDMDVSIHLVLKPTDRRALFPMLSSNHLRIAFIHSGTAETSSWVYAHELGRRDLESAFGGQVETICLDGADTDAEAQQALTAAVYDLSDLIFTTSPRLLQASVQAALANPKIAILNCSLNTSHPSIRTYYARMYEGKFLMGAIAGSLTTDDRIGYIADYPIYGITANINAFALGAKLVNPRARVYLEWSKTIHSDYRSRLHSAGISYISDQDMISSGASLPHYVGLYHNSADKLSNLALSLCRWGKLYERIVRSYLDGSWNNDRMGTQAINYWWGMDSDVIDLICSRSLPEDTLRLIELLKQSIRTGAFVPFSGRIRTQSGQILDYQSRAITPQELITMDWLADNVVGSLPAFDQLLPEAQALTRTQGIQKP</sequence>
<gene>
    <name evidence="3" type="ORF">B5F15_06410</name>
</gene>
<dbReference type="InterPro" id="IPR003760">
    <property type="entry name" value="PnrA-like"/>
</dbReference>
<dbReference type="EMBL" id="NFKL01000007">
    <property type="protein sequence ID" value="OUP59093.1"/>
    <property type="molecule type" value="Genomic_DNA"/>
</dbReference>
<dbReference type="InterPro" id="IPR052910">
    <property type="entry name" value="ABC-Purine-Binding"/>
</dbReference>
<dbReference type="GO" id="GO:0005886">
    <property type="term" value="C:plasma membrane"/>
    <property type="evidence" value="ECO:0007669"/>
    <property type="project" value="InterPro"/>
</dbReference>
<protein>
    <recommendedName>
        <fullName evidence="2">ABC transporter substrate-binding protein PnrA-like domain-containing protein</fullName>
    </recommendedName>
</protein>
<dbReference type="AlphaFoldDB" id="A0A1Y4LQY6"/>
<evidence type="ECO:0000313" key="4">
    <source>
        <dbReference type="Proteomes" id="UP000195326"/>
    </source>
</evidence>
<proteinExistence type="predicted"/>